<name>A0A855X5C5_9BACT</name>
<evidence type="ECO:0000313" key="3">
    <source>
        <dbReference type="Proteomes" id="UP000250918"/>
    </source>
</evidence>
<dbReference type="EMBL" id="PQAP01000002">
    <property type="protein sequence ID" value="PWB76316.1"/>
    <property type="molecule type" value="Genomic_DNA"/>
</dbReference>
<accession>A0A855X5C5</accession>
<evidence type="ECO:0000256" key="1">
    <source>
        <dbReference type="SAM" id="MobiDB-lite"/>
    </source>
</evidence>
<comment type="caution">
    <text evidence="2">The sequence shown here is derived from an EMBL/GenBank/DDBJ whole genome shotgun (WGS) entry which is preliminary data.</text>
</comment>
<sequence length="75" mass="8237">MEPVSIPELKSAGYAESIKDDSPGGGEAGRERRESPLDRVGKRDILVRSLGQEIRLELPETIVLPEIESCHDPIV</sequence>
<reference evidence="2 3" key="1">
    <citation type="journal article" date="2018" name="ISME J.">
        <title>A methanotrophic archaeon couples anaerobic oxidation of methane to Fe(III) reduction.</title>
        <authorList>
            <person name="Cai C."/>
            <person name="Leu A.O."/>
            <person name="Xie G.J."/>
            <person name="Guo J."/>
            <person name="Feng Y."/>
            <person name="Zhao J.X."/>
            <person name="Tyson G.W."/>
            <person name="Yuan Z."/>
            <person name="Hu S."/>
        </authorList>
    </citation>
    <scope>NUCLEOTIDE SEQUENCE [LARGE SCALE GENOMIC DNA]</scope>
    <source>
        <strain evidence="2">FeB_12</strain>
    </source>
</reference>
<protein>
    <submittedName>
        <fullName evidence="2">Uncharacterized protein</fullName>
    </submittedName>
</protein>
<evidence type="ECO:0000313" key="2">
    <source>
        <dbReference type="EMBL" id="PWB76316.1"/>
    </source>
</evidence>
<proteinExistence type="predicted"/>
<organism evidence="2 3">
    <name type="scientific">candidate division GN15 bacterium</name>
    <dbReference type="NCBI Taxonomy" id="2072418"/>
    <lineage>
        <taxon>Bacteria</taxon>
        <taxon>candidate division GN15</taxon>
    </lineage>
</organism>
<dbReference type="AlphaFoldDB" id="A0A855X5C5"/>
<feature type="compositionally biased region" description="Basic and acidic residues" evidence="1">
    <location>
        <begin position="17"/>
        <end position="38"/>
    </location>
</feature>
<feature type="region of interest" description="Disordered" evidence="1">
    <location>
        <begin position="1"/>
        <end position="38"/>
    </location>
</feature>
<gene>
    <name evidence="2" type="ORF">C3F09_00570</name>
</gene>
<dbReference type="Proteomes" id="UP000250918">
    <property type="component" value="Unassembled WGS sequence"/>
</dbReference>